<dbReference type="Pfam" id="PF11154">
    <property type="entry name" value="DUF2934"/>
    <property type="match status" value="1"/>
</dbReference>
<dbReference type="GeneID" id="3720409"/>
<feature type="compositionally biased region" description="Acidic residues" evidence="1">
    <location>
        <begin position="57"/>
        <end position="66"/>
    </location>
</feature>
<dbReference type="InterPro" id="IPR021327">
    <property type="entry name" value="DUF2934"/>
</dbReference>
<evidence type="ECO:0000313" key="2">
    <source>
        <dbReference type="EMBL" id="RHZ93473.1"/>
    </source>
</evidence>
<reference evidence="2 3" key="1">
    <citation type="submission" date="2018-08" db="EMBL/GenBank/DDBJ databases">
        <title>Draft genome sequence of Rhodobacter sphaeroides FY.</title>
        <authorList>
            <person name="Rayyan A."/>
            <person name="Meyer T.E."/>
            <person name="Kyndt J.A."/>
        </authorList>
    </citation>
    <scope>NUCLEOTIDE SEQUENCE [LARGE SCALE GENOMIC DNA]</scope>
    <source>
        <strain evidence="2 3">FY</strain>
    </source>
</reference>
<feature type="compositionally biased region" description="Basic and acidic residues" evidence="1">
    <location>
        <begin position="85"/>
        <end position="97"/>
    </location>
</feature>
<feature type="region of interest" description="Disordered" evidence="1">
    <location>
        <begin position="22"/>
        <end position="97"/>
    </location>
</feature>
<accession>A0AAX1UIW2</accession>
<name>A0AAX1UIW2_CERSP</name>
<gene>
    <name evidence="2" type="ORF">D1114_14860</name>
</gene>
<organism evidence="2 3">
    <name type="scientific">Cereibacter sphaeroides</name>
    <name type="common">Rhodobacter sphaeroides</name>
    <dbReference type="NCBI Taxonomy" id="1063"/>
    <lineage>
        <taxon>Bacteria</taxon>
        <taxon>Pseudomonadati</taxon>
        <taxon>Pseudomonadota</taxon>
        <taxon>Alphaproteobacteria</taxon>
        <taxon>Rhodobacterales</taxon>
        <taxon>Paracoccaceae</taxon>
        <taxon>Cereibacter</taxon>
    </lineage>
</organism>
<evidence type="ECO:0000313" key="3">
    <source>
        <dbReference type="Proteomes" id="UP000266305"/>
    </source>
</evidence>
<dbReference type="Proteomes" id="UP000266305">
    <property type="component" value="Unassembled WGS sequence"/>
</dbReference>
<dbReference type="AlphaFoldDB" id="A0AAX1UIW2"/>
<comment type="caution">
    <text evidence="2">The sequence shown here is derived from an EMBL/GenBank/DDBJ whole genome shotgun (WGS) entry which is preliminary data.</text>
</comment>
<dbReference type="RefSeq" id="WP_017140226.1">
    <property type="nucleotide sequence ID" value="NZ_BJXO01000017.1"/>
</dbReference>
<sequence>MNREEFEAWERRIDDRARLLWEEQGRPEGGHESFRDQARELLAIEENPHAATHPADEPEPEGEPLEAIENQGEFPTLTDQGEETTYPHRADEPQWKD</sequence>
<dbReference type="EMBL" id="QWGP01000017">
    <property type="protein sequence ID" value="RHZ93473.1"/>
    <property type="molecule type" value="Genomic_DNA"/>
</dbReference>
<protein>
    <submittedName>
        <fullName evidence="2">DUF2934 domain-containing protein</fullName>
    </submittedName>
</protein>
<feature type="compositionally biased region" description="Basic and acidic residues" evidence="1">
    <location>
        <begin position="22"/>
        <end position="39"/>
    </location>
</feature>
<evidence type="ECO:0000256" key="1">
    <source>
        <dbReference type="SAM" id="MobiDB-lite"/>
    </source>
</evidence>
<proteinExistence type="predicted"/>